<name>A0A1G7R9L2_9ACTN</name>
<evidence type="ECO:0000313" key="2">
    <source>
        <dbReference type="EMBL" id="SDG07423.1"/>
    </source>
</evidence>
<dbReference type="Proteomes" id="UP000198923">
    <property type="component" value="Unassembled WGS sequence"/>
</dbReference>
<accession>A0A1G7R9L2</accession>
<protein>
    <recommendedName>
        <fullName evidence="4">Integral membrane protein</fullName>
    </recommendedName>
</protein>
<sequence>MPREGLEPEHVQAAFAANRALGPSYEQEIAEGLVDRVNAVIDAKLAAQQSRRPQPDWAQMTLGIVSLVLTAPLVAVAGSQAGHIGVLAAFGIVGFVNIAYALSRALHRRG</sequence>
<keyword evidence="1" id="KW-1133">Transmembrane helix</keyword>
<organism evidence="2 3">
    <name type="scientific">Sinosporangium album</name>
    <dbReference type="NCBI Taxonomy" id="504805"/>
    <lineage>
        <taxon>Bacteria</taxon>
        <taxon>Bacillati</taxon>
        <taxon>Actinomycetota</taxon>
        <taxon>Actinomycetes</taxon>
        <taxon>Streptosporangiales</taxon>
        <taxon>Streptosporangiaceae</taxon>
        <taxon>Sinosporangium</taxon>
    </lineage>
</organism>
<keyword evidence="1" id="KW-0812">Transmembrane</keyword>
<feature type="transmembrane region" description="Helical" evidence="1">
    <location>
        <begin position="57"/>
        <end position="78"/>
    </location>
</feature>
<keyword evidence="1" id="KW-0472">Membrane</keyword>
<evidence type="ECO:0000256" key="1">
    <source>
        <dbReference type="SAM" id="Phobius"/>
    </source>
</evidence>
<evidence type="ECO:0008006" key="4">
    <source>
        <dbReference type="Google" id="ProtNLM"/>
    </source>
</evidence>
<gene>
    <name evidence="2" type="ORF">SAMN05421505_101315</name>
</gene>
<keyword evidence="3" id="KW-1185">Reference proteome</keyword>
<evidence type="ECO:0000313" key="3">
    <source>
        <dbReference type="Proteomes" id="UP000198923"/>
    </source>
</evidence>
<reference evidence="2 3" key="1">
    <citation type="submission" date="2016-10" db="EMBL/GenBank/DDBJ databases">
        <authorList>
            <person name="de Groot N.N."/>
        </authorList>
    </citation>
    <scope>NUCLEOTIDE SEQUENCE [LARGE SCALE GENOMIC DNA]</scope>
    <source>
        <strain evidence="2 3">CPCC 201354</strain>
    </source>
</reference>
<feature type="transmembrane region" description="Helical" evidence="1">
    <location>
        <begin position="84"/>
        <end position="102"/>
    </location>
</feature>
<dbReference type="EMBL" id="FNCN01000001">
    <property type="protein sequence ID" value="SDG07423.1"/>
    <property type="molecule type" value="Genomic_DNA"/>
</dbReference>
<proteinExistence type="predicted"/>
<dbReference type="AlphaFoldDB" id="A0A1G7R9L2"/>